<feature type="repeat" description="ANK" evidence="3">
    <location>
        <begin position="65"/>
        <end position="97"/>
    </location>
</feature>
<dbReference type="Proteomes" id="UP000507470">
    <property type="component" value="Unassembled WGS sequence"/>
</dbReference>
<dbReference type="AlphaFoldDB" id="A0A6J7ZWR2"/>
<gene>
    <name evidence="5" type="ORF">MCOR_827</name>
</gene>
<feature type="compositionally biased region" description="Basic and acidic residues" evidence="4">
    <location>
        <begin position="367"/>
        <end position="389"/>
    </location>
</feature>
<feature type="compositionally biased region" description="Basic and acidic residues" evidence="4">
    <location>
        <begin position="774"/>
        <end position="784"/>
    </location>
</feature>
<feature type="repeat" description="ANK" evidence="3">
    <location>
        <begin position="232"/>
        <end position="264"/>
    </location>
</feature>
<keyword evidence="1" id="KW-0677">Repeat</keyword>
<proteinExistence type="predicted"/>
<feature type="compositionally biased region" description="Polar residues" evidence="4">
    <location>
        <begin position="859"/>
        <end position="885"/>
    </location>
</feature>
<dbReference type="InterPro" id="IPR033635">
    <property type="entry name" value="ANKS1/Caskin"/>
</dbReference>
<feature type="region of interest" description="Disordered" evidence="4">
    <location>
        <begin position="718"/>
        <end position="814"/>
    </location>
</feature>
<feature type="compositionally biased region" description="Basic and acidic residues" evidence="4">
    <location>
        <begin position="1047"/>
        <end position="1089"/>
    </location>
</feature>
<dbReference type="Pfam" id="PF12796">
    <property type="entry name" value="Ank_2"/>
    <property type="match status" value="3"/>
</dbReference>
<dbReference type="SMART" id="SM00248">
    <property type="entry name" value="ANK"/>
    <property type="match status" value="8"/>
</dbReference>
<dbReference type="PRINTS" id="PR01415">
    <property type="entry name" value="ANKYRIN"/>
</dbReference>
<evidence type="ECO:0000256" key="4">
    <source>
        <dbReference type="SAM" id="MobiDB-lite"/>
    </source>
</evidence>
<dbReference type="InterPro" id="IPR002110">
    <property type="entry name" value="Ankyrin_rpt"/>
</dbReference>
<feature type="compositionally biased region" description="Polar residues" evidence="4">
    <location>
        <begin position="583"/>
        <end position="596"/>
    </location>
</feature>
<feature type="repeat" description="ANK" evidence="3">
    <location>
        <begin position="167"/>
        <end position="194"/>
    </location>
</feature>
<dbReference type="GO" id="GO:0005829">
    <property type="term" value="C:cytosol"/>
    <property type="evidence" value="ECO:0007669"/>
    <property type="project" value="TreeGrafter"/>
</dbReference>
<dbReference type="SUPFAM" id="SSF48403">
    <property type="entry name" value="Ankyrin repeat"/>
    <property type="match status" value="1"/>
</dbReference>
<feature type="region of interest" description="Disordered" evidence="4">
    <location>
        <begin position="841"/>
        <end position="888"/>
    </location>
</feature>
<dbReference type="InterPro" id="IPR036770">
    <property type="entry name" value="Ankyrin_rpt-contain_sf"/>
</dbReference>
<feature type="compositionally biased region" description="Polar residues" evidence="4">
    <location>
        <begin position="308"/>
        <end position="317"/>
    </location>
</feature>
<feature type="region of interest" description="Disordered" evidence="4">
    <location>
        <begin position="609"/>
        <end position="643"/>
    </location>
</feature>
<feature type="compositionally biased region" description="Polar residues" evidence="4">
    <location>
        <begin position="628"/>
        <end position="643"/>
    </location>
</feature>
<keyword evidence="6" id="KW-1185">Reference proteome</keyword>
<accession>A0A6J7ZWR2</accession>
<evidence type="ECO:0000256" key="1">
    <source>
        <dbReference type="ARBA" id="ARBA00022737"/>
    </source>
</evidence>
<feature type="compositionally biased region" description="Basic and acidic residues" evidence="4">
    <location>
        <begin position="792"/>
        <end position="807"/>
    </location>
</feature>
<name>A0A6J7ZWR2_MYTCO</name>
<dbReference type="Gene3D" id="1.25.40.20">
    <property type="entry name" value="Ankyrin repeat-containing domain"/>
    <property type="match status" value="3"/>
</dbReference>
<evidence type="ECO:0000256" key="3">
    <source>
        <dbReference type="PROSITE-ProRule" id="PRU00023"/>
    </source>
</evidence>
<feature type="compositionally biased region" description="Basic and acidic residues" evidence="4">
    <location>
        <begin position="730"/>
        <end position="746"/>
    </location>
</feature>
<dbReference type="PROSITE" id="PS50088">
    <property type="entry name" value="ANK_REPEAT"/>
    <property type="match status" value="6"/>
</dbReference>
<feature type="repeat" description="ANK" evidence="3">
    <location>
        <begin position="200"/>
        <end position="232"/>
    </location>
</feature>
<feature type="repeat" description="ANK" evidence="3">
    <location>
        <begin position="134"/>
        <end position="166"/>
    </location>
</feature>
<dbReference type="OrthoDB" id="10039052at2759"/>
<keyword evidence="2 3" id="KW-0040">ANK repeat</keyword>
<protein>
    <submittedName>
        <fullName evidence="5">ANKS1</fullName>
    </submittedName>
</protein>
<dbReference type="PANTHER" id="PTHR24174:SF1">
    <property type="entry name" value="IP14385P"/>
    <property type="match status" value="1"/>
</dbReference>
<feature type="compositionally biased region" description="Basic and acidic residues" evidence="4">
    <location>
        <begin position="341"/>
        <end position="351"/>
    </location>
</feature>
<feature type="compositionally biased region" description="Basic and acidic residues" evidence="4">
    <location>
        <begin position="427"/>
        <end position="455"/>
    </location>
</feature>
<evidence type="ECO:0000256" key="2">
    <source>
        <dbReference type="ARBA" id="ARBA00023043"/>
    </source>
</evidence>
<feature type="compositionally biased region" description="Pro residues" evidence="4">
    <location>
        <begin position="986"/>
        <end position="999"/>
    </location>
</feature>
<feature type="region of interest" description="Disordered" evidence="4">
    <location>
        <begin position="301"/>
        <end position="473"/>
    </location>
</feature>
<reference evidence="5 6" key="1">
    <citation type="submission" date="2020-06" db="EMBL/GenBank/DDBJ databases">
        <authorList>
            <person name="Li R."/>
            <person name="Bekaert M."/>
        </authorList>
    </citation>
    <scope>NUCLEOTIDE SEQUENCE [LARGE SCALE GENOMIC DNA]</scope>
    <source>
        <strain evidence="6">wild</strain>
    </source>
</reference>
<feature type="repeat" description="ANK" evidence="3">
    <location>
        <begin position="98"/>
        <end position="119"/>
    </location>
</feature>
<evidence type="ECO:0000313" key="6">
    <source>
        <dbReference type="Proteomes" id="UP000507470"/>
    </source>
</evidence>
<evidence type="ECO:0000313" key="5">
    <source>
        <dbReference type="EMBL" id="CAC5356885.1"/>
    </source>
</evidence>
<feature type="region of interest" description="Disordered" evidence="4">
    <location>
        <begin position="900"/>
        <end position="1110"/>
    </location>
</feature>
<feature type="region of interest" description="Disordered" evidence="4">
    <location>
        <begin position="534"/>
        <end position="596"/>
    </location>
</feature>
<dbReference type="PROSITE" id="PS50297">
    <property type="entry name" value="ANK_REP_REGION"/>
    <property type="match status" value="6"/>
</dbReference>
<feature type="compositionally biased region" description="Low complexity" evidence="4">
    <location>
        <begin position="1100"/>
        <end position="1109"/>
    </location>
</feature>
<sequence length="1136" mass="123765">MALSSIGGKIKGVISSKDQDLLEAAKTGNVEAIVKLTSKKRQSTASQVFTSFLKGSVNINCVDREGYTPLHLTTLNGHKSAVECLLNLDASVSSKDNSGCTPLHLAAWKGYDEICKLFLTFTNATIPIDVQNSLGDTALHMAAQYGYKNVVDVLLQYNVDATIRNLKDQSALDLAAQYGRHDVVQLLVTKNADLVKHTVTSHSPLHLAAACGHVQIISTLLGAGYDINTTTTAGTALHTAAMYCKTEVVKLLVEKGIDIHAQDGEGKTALEIVLKNDQSQQKYAEIAKLIRDHIMISGADDPDDDSNMYDTSFNVKSATPPPLAPAVDEVVTKDQTNSSKPEVKEEPEVKTKPVPKPRLSVGDAGVDEERKSALYTKPDKNRDKNRIEDSPVSVNIISPPKPAPRESKAISPEPAPRESKAISPEPAPRESKAISPEPKVEQHYPPDLPKKERDSVPPLPPKTDDIPILPPKVMSPTADMVVADLPPVRAKSQEPFDGPPPCEGGTVDSEYTEEIYANISTGEHFKGYFAMTKPVDTEGSTLSPASKKKRPAKPPRKKSPAPSRKLEHSPVNIKEIDKEEYETMSNVQKAESESTVTEDVYNALFSSFKTDTKDSSNSESPLCDPEYTNMSTASESPSCETEYTNIGTVSESLSCDPEYTNIGTVSKSRSCDQEYTNKCTATASESLSCDPEYTNTSTVAEYRSSKVTADDEDAKTVPFTKYSETTSPSKDIRTERVESHCTELRGEIQSTSRSNDVRSTKLDRTSTGFGQTKTSDEIQSKSKDPLSVIDSQSDKTIPEMFDSKENTNDCSESISGTEKLCESNNCDSDIPDSNIRKSCSINKSIPEKSDSVVDIPDNCLQTDDNIPQKSLQSDNNIPQNSFENESSVSVVSCPGITETGAEFATPEIKPRSQSYKPLVDSSAPELPPKTSLSDLSKDLVVDEKRISNGSGEPKDCDDYKAPKPHSLEFTKKRVSEHRFPTTPTGYPQPPTPDFPPPSPHTARKGIEQKIADIEVPSNKRSSRDIETITEDLVMDGKASGDNLSKSSTKETSDQTDLQKVDDNVLIKEKESTEHIENESERRSHDKKDEEEVVVLRKSSRSSSGSGHEVLIGDDLEPFAAALSNGDSSSCKSKIIL</sequence>
<feature type="compositionally biased region" description="Basic residues" evidence="4">
    <location>
        <begin position="546"/>
        <end position="559"/>
    </location>
</feature>
<feature type="compositionally biased region" description="Basic and acidic residues" evidence="4">
    <location>
        <begin position="935"/>
        <end position="979"/>
    </location>
</feature>
<feature type="compositionally biased region" description="Basic and acidic residues" evidence="4">
    <location>
        <begin position="755"/>
        <end position="764"/>
    </location>
</feature>
<dbReference type="EMBL" id="CACVKT020000193">
    <property type="protein sequence ID" value="CAC5356885.1"/>
    <property type="molecule type" value="Genomic_DNA"/>
</dbReference>
<organism evidence="5 6">
    <name type="scientific">Mytilus coruscus</name>
    <name type="common">Sea mussel</name>
    <dbReference type="NCBI Taxonomy" id="42192"/>
    <lineage>
        <taxon>Eukaryota</taxon>
        <taxon>Metazoa</taxon>
        <taxon>Spiralia</taxon>
        <taxon>Lophotrochozoa</taxon>
        <taxon>Mollusca</taxon>
        <taxon>Bivalvia</taxon>
        <taxon>Autobranchia</taxon>
        <taxon>Pteriomorphia</taxon>
        <taxon>Mytilida</taxon>
        <taxon>Mytiloidea</taxon>
        <taxon>Mytilidae</taxon>
        <taxon>Mytilinae</taxon>
        <taxon>Mytilus</taxon>
    </lineage>
</organism>
<dbReference type="PANTHER" id="PTHR24174">
    <property type="entry name" value="ANKYRIN REPEAT AND STERILE ALPHA MOTIF DOMAIN-CONTAINING PROTEIN 1"/>
    <property type="match status" value="1"/>
</dbReference>